<feature type="coiled-coil region" evidence="8">
    <location>
        <begin position="1738"/>
        <end position="1772"/>
    </location>
</feature>
<feature type="region of interest" description="Disordered" evidence="9">
    <location>
        <begin position="2708"/>
        <end position="2788"/>
    </location>
</feature>
<feature type="compositionally biased region" description="Polar residues" evidence="9">
    <location>
        <begin position="2764"/>
        <end position="2788"/>
    </location>
</feature>
<organism evidence="11 12">
    <name type="scientific">Loxostege sticticalis</name>
    <name type="common">Beet webworm moth</name>
    <dbReference type="NCBI Taxonomy" id="481309"/>
    <lineage>
        <taxon>Eukaryota</taxon>
        <taxon>Metazoa</taxon>
        <taxon>Ecdysozoa</taxon>
        <taxon>Arthropoda</taxon>
        <taxon>Hexapoda</taxon>
        <taxon>Insecta</taxon>
        <taxon>Pterygota</taxon>
        <taxon>Neoptera</taxon>
        <taxon>Endopterygota</taxon>
        <taxon>Lepidoptera</taxon>
        <taxon>Glossata</taxon>
        <taxon>Ditrysia</taxon>
        <taxon>Pyraloidea</taxon>
        <taxon>Crambidae</taxon>
        <taxon>Pyraustinae</taxon>
        <taxon>Loxostege</taxon>
    </lineage>
</organism>
<comment type="subcellular location">
    <subcellularLocation>
        <location evidence="1">Cytoplasm</location>
        <location evidence="1">Cytoskeleton</location>
    </subcellularLocation>
</comment>
<accession>A0ABD0T7S8</accession>
<dbReference type="FunFam" id="3.40.850.10:FF:000177">
    <property type="entry name" value="Kinesin-like protein"/>
    <property type="match status" value="1"/>
</dbReference>
<feature type="compositionally biased region" description="Basic and acidic residues" evidence="9">
    <location>
        <begin position="3024"/>
        <end position="3036"/>
    </location>
</feature>
<dbReference type="Proteomes" id="UP001549921">
    <property type="component" value="Unassembled WGS sequence"/>
</dbReference>
<feature type="coiled-coil region" evidence="8">
    <location>
        <begin position="3060"/>
        <end position="3094"/>
    </location>
</feature>
<feature type="coiled-coil region" evidence="8">
    <location>
        <begin position="1536"/>
        <end position="1598"/>
    </location>
</feature>
<feature type="binding site" evidence="7">
    <location>
        <begin position="87"/>
        <end position="94"/>
    </location>
    <ligand>
        <name>ATP</name>
        <dbReference type="ChEBI" id="CHEBI:30616"/>
    </ligand>
</feature>
<feature type="coiled-coil region" evidence="8">
    <location>
        <begin position="2098"/>
        <end position="2160"/>
    </location>
</feature>
<feature type="coiled-coil region" evidence="8">
    <location>
        <begin position="2219"/>
        <end position="2274"/>
    </location>
</feature>
<sequence length="3145" mass="360634">MSDNIKVVVKVRPLIPRELEEKLSYQWRVKNNTLYQLDQNGREFGPCFTFDQVYDTQTKTSDIYNDIAKPIVEAATAGFNGTIFAYGQTSSGKTYTMTGTEQSPGIIPLAVCNLFEIIKNIPDRDFLVRVSYIEIYNETLKDLLNIEKENVKVRETLQGVKVDCTEQVTTSPEEVLKYLKEGEANRQTGATNMNEESSRSHSIFQITIESREHVEGEAEVGCVNVSQLNLVDLAGSERAGQTGATGLRFKEGTHINKSLSTLALVIKQLSEDQHKHVNYRDSKLTRILQNSLGGNAKTSIICAITPAAVEETISTLQFANRAKAIKNKPEVNAVATDATMIQSLTKQLSKLQSQLESKKNLEVMLESKKNVEYNLQKQIAALQRLILNGFGQRSTMDIMAGSRRKPLPPRRITISTLHPIDEDPVPSVPKFHTPLLKYNPMMIGPGNTTDFVPIQNPSKLSTLSSLPEENDNRMITPPPHDKKVNFNDEIIELDSDDDNSTLDVQTCSPYHKCYGSSKTPPCVLRKNAKMAEKNLKDIVELTEREKIYTPSVVELIEKLEQNNSVITRLQDEVQILNKRSKEKDLEIDQLKVKVSKSNEEVRNVNSAKAELEALCKEYTTKLTDWEVSFDTLKAKSKRREDELLSLLDEQKLHKKHEDNSKALSRNLERELNFMDMSKDISLVNSDNESSVTNLTTNDDETTSQVQDLVKDMQNQISSKNQSVLELEADLLSQKQKIVSLENTSRELQKNIEDFKEKVNLLETENDYLKTTVDTLNSTIKSQKSTIESAHNDIESYNSLIQELQIKLTNKDKILNSNITENYLEIMIANEEKFIANNENMKNIIQSFKLALDSRSKEIESLKSTVAKNSIVNDTTLQEQLKLKEVEIEQLNDKSNYLQSQINENIAIIDNLMKEKSNLSIIEQQLTSKLSDITKQNDILEKNNNEKTMYADKLKESYDELLSSLTEKNEVETVLLSKHEALKKTMEELNTKYVALQKDIEEKDVLIASLKTSDLQSQEYLSDANLTMKSLQNIISKFTGNTPQCCDDVDNVTKFFAILKDNLAILDTTLTEIISQKDRELENNFATTNNLQELNIALEKKATELKDRIEHLEKDNQKYVQVKDELTLQINSLTNERDNISKELEMQKKDFTDLETTLSDYKERNESLRQDLSSKENIISSLTEKEKSSLSELQALGQERDQQFNDLRQQIKNLSQNLETKETESQVFLQEKETLIANLEETLKEMEKILEQKSLDLQNLTYKIDEEIDQRNKQLQNIFELVTKVTVALNIDIERNSLSMYDSILLALDKLANYPVQLNTTTESSQNVSDMLEIINSLTLQKDRSLENLSQMDITNQALRSQIEEIQAENKLLNEDLLKGNEIIDTLKIELNKKANEMETIVTKTQELKEHFTGLDQIMKKQINDLQAEKNQLAIRCSELEFDLNNAGNSIKIQNLDYDEECGDNVTTTRKSMSNMIQTVDNISPPSLLTICCNKIVETIQPNEKSVTPSDSNTSIEYHHKETQFVNCECHTLLPELKSAQMENERLTKIVEHLESLNQHLISEHEEVRREIQLLAEPAHELQKKIASHKTNLSTLTATTYAENKSLKSQVKVLQHHHNRFHNVCQRDLPVVKKQLNDLMTILKGDSSLIDKHNASFKRYSLPIILDNNASLSNCKNESTLDGDLLMMDTNITLTTSADNTLMGLDQTCLDLTQNYTNFDVGCQTNDLTHESSTHQSQIQFLTNGNVEMSKKIEALEVENQALKQQINDNLVKKVKHIQTQSSPIKIKDTFIDDTRECEKCEDLKEKHQSLEEELKLLAQKLRDVEAQRIDFEKKYNNLSLEIPSTDALVKKLTIFEKELNGKVQEISKLKYLITSKNEELKQLQKENDDLSNQVMENISETDDLNKELDNIKELNNKLTQKCSDLEKILNETKTEDKESNCSQCQIKDDIINSLQNVDIHSKLNRSLSDSDTSSRYNKICTLQNELHAGREDCKELTEEVETIKNHLERSNLSMGQNMDLDESMGESNIFTITKHFENVETQLNKSTNAPPERLLDIYSIEKLDCITFYVEKTGADKENLDCNLRIIDVMKMFYNNFVMKHNNEVENLVNKIKCYEESKNQLESHVNEISTEYSKLKSKFEEKENNCQIITNTLSQIRQNISVIHEEIMNLSDANKNNKLVSVFKEKILNIIDKNFDLSSVNIFEMVIDGLVCKHQKDLASIMDKYSKLQEHMENVTTELTSVSNNLLQMKSQLTEKENEYNLLKAQKEKIHEISNAVTLDLVRKEQELCQTIVSGCKKLAEHNILNSTDFDKTLPLHENINTLFNCLVTELRNKSDIEMEKEKLTLEIKTSKTALEENQRILDSLQVENEKLKVDMQHARSSLEEKDKELEAQNSAQVELNKKYQSLAEENQSNLNTINVIRQEINTLKETLLEKEAALLKVVTSDTDNASKQSVKETEIVELYNTVAGYKKEIDDLKSINAMIIKEKESSASELEKSRELLKANTMELDRMTSDILVLRESVKDNMAVIDNLKLEAKSLLQQNKQLKEQFDEKCRDCSRLEMNIRTHEKTAEIQSRMIIRLQKQKEEDDKTIAENGKRFEDLTQRYSDLLKDCEIMKNNIKTSKEELETLKNAKEALETRLSEMEMGLENGTKPRLSIDVTSDSVRSRRQSIHDSKRMFSEKEFIGDHNKMEAVFESRAKPADLFMDVDDDSSNRSSPRRSSKGRDSISKHDQSEEPVSRPSSVAETRRRRQSIHDLHRSVRQTPSPHGRPSSRTSDTSNMKTTDVENNYVQSEVAELRERLSSCQQELEALREQYRELDEECETCAQYLRERDDQCARLKKEKAALEGMVTELKDKLQSINPNRSQQEPKTTFCHAAVNTDEDWSNLHSVVVDRMSFDAEVEKNKRLTKTIEDLRFKKQDLKLTLAKMQKALEKNANRDHSKELEIAKAELKACKQELKELKERYKELDEECETCSQYLREREEQCRKLKEAKAALEAKLQEYAEESGNISMSLRKKRHSAHDQRRPHARHADAATQIADDFLNNQVERDDNSRQRNDDQAKELKHLKMAVERLSQQKASLEQQLASSAGTVPVYVATGSAIVQTQQLSDVMKENQKLKKINTKLIDICKKRGKKPDFINED</sequence>
<feature type="region of interest" description="Disordered" evidence="9">
    <location>
        <begin position="461"/>
        <end position="484"/>
    </location>
</feature>
<dbReference type="InterPro" id="IPR036961">
    <property type="entry name" value="Kinesin_motor_dom_sf"/>
</dbReference>
<dbReference type="InterPro" id="IPR001752">
    <property type="entry name" value="Kinesin_motor_dom"/>
</dbReference>
<dbReference type="PROSITE" id="PS50067">
    <property type="entry name" value="KINESIN_MOTOR_2"/>
    <property type="match status" value="1"/>
</dbReference>
<keyword evidence="5 7" id="KW-0505">Motor protein</keyword>
<dbReference type="GO" id="GO:0003774">
    <property type="term" value="F:cytoskeletal motor activity"/>
    <property type="evidence" value="ECO:0007669"/>
    <property type="project" value="UniProtKB-UniRule"/>
</dbReference>
<dbReference type="InterPro" id="IPR027417">
    <property type="entry name" value="P-loop_NTPase"/>
</dbReference>
<feature type="coiled-coil region" evidence="8">
    <location>
        <begin position="709"/>
        <end position="806"/>
    </location>
</feature>
<evidence type="ECO:0000313" key="11">
    <source>
        <dbReference type="EMBL" id="KAL0839349.1"/>
    </source>
</evidence>
<proteinExistence type="inferred from homology"/>
<feature type="coiled-coil region" evidence="8">
    <location>
        <begin position="978"/>
        <end position="1005"/>
    </location>
</feature>
<dbReference type="SUPFAM" id="SSF52540">
    <property type="entry name" value="P-loop containing nucleoside triphosphate hydrolases"/>
    <property type="match status" value="1"/>
</dbReference>
<dbReference type="GO" id="GO:0015630">
    <property type="term" value="C:microtubule cytoskeleton"/>
    <property type="evidence" value="ECO:0007669"/>
    <property type="project" value="UniProtKB-ARBA"/>
</dbReference>
<dbReference type="GO" id="GO:0005524">
    <property type="term" value="F:ATP binding"/>
    <property type="evidence" value="ECO:0007669"/>
    <property type="project" value="UniProtKB-UniRule"/>
</dbReference>
<dbReference type="CDD" id="cd01374">
    <property type="entry name" value="KISc_CENP_E"/>
    <property type="match status" value="1"/>
</dbReference>
<keyword evidence="6" id="KW-0963">Cytoplasm</keyword>
<dbReference type="SMART" id="SM00129">
    <property type="entry name" value="KISc"/>
    <property type="match status" value="1"/>
</dbReference>
<feature type="coiled-coil region" evidence="8">
    <location>
        <begin position="2356"/>
        <end position="2439"/>
    </location>
</feature>
<dbReference type="PROSITE" id="PS00411">
    <property type="entry name" value="KINESIN_MOTOR_1"/>
    <property type="match status" value="1"/>
</dbReference>
<comment type="caution">
    <text evidence="11">The sequence shown here is derived from an EMBL/GenBank/DDBJ whole genome shotgun (WGS) entry which is preliminary data.</text>
</comment>
<gene>
    <name evidence="11" type="ORF">ABMA28_016084</name>
</gene>
<evidence type="ECO:0000256" key="9">
    <source>
        <dbReference type="SAM" id="MobiDB-lite"/>
    </source>
</evidence>
<feature type="coiled-coil region" evidence="8">
    <location>
        <begin position="1800"/>
        <end position="1841"/>
    </location>
</feature>
<evidence type="ECO:0000259" key="10">
    <source>
        <dbReference type="PROSITE" id="PS50067"/>
    </source>
</evidence>
<feature type="coiled-coil region" evidence="8">
    <location>
        <begin position="2601"/>
        <end position="2649"/>
    </location>
</feature>
<keyword evidence="2 7" id="KW-0547">Nucleotide-binding</keyword>
<dbReference type="PRINTS" id="PR00380">
    <property type="entry name" value="KINESINHEAVY"/>
</dbReference>
<dbReference type="InterPro" id="IPR019821">
    <property type="entry name" value="Kinesin_motor_CS"/>
</dbReference>
<feature type="region of interest" description="Disordered" evidence="9">
    <location>
        <begin position="3014"/>
        <end position="3040"/>
    </location>
</feature>
<dbReference type="Pfam" id="PF00225">
    <property type="entry name" value="Kinesin"/>
    <property type="match status" value="1"/>
</dbReference>
<feature type="domain" description="Kinesin motor" evidence="10">
    <location>
        <begin position="4"/>
        <end position="325"/>
    </location>
</feature>
<feature type="coiled-coil region" evidence="8">
    <location>
        <begin position="1087"/>
        <end position="1262"/>
    </location>
</feature>
<evidence type="ECO:0000256" key="6">
    <source>
        <dbReference type="ARBA" id="ARBA00023212"/>
    </source>
</evidence>
<evidence type="ECO:0000256" key="2">
    <source>
        <dbReference type="ARBA" id="ARBA00022741"/>
    </source>
</evidence>
<evidence type="ECO:0000256" key="4">
    <source>
        <dbReference type="ARBA" id="ARBA00023054"/>
    </source>
</evidence>
<evidence type="ECO:0000256" key="5">
    <source>
        <dbReference type="ARBA" id="ARBA00023175"/>
    </source>
</evidence>
<evidence type="ECO:0000256" key="1">
    <source>
        <dbReference type="ARBA" id="ARBA00004245"/>
    </source>
</evidence>
<keyword evidence="3 7" id="KW-0067">ATP-binding</keyword>
<feature type="coiled-coil region" evidence="8">
    <location>
        <begin position="2790"/>
        <end position="2859"/>
    </location>
</feature>
<protein>
    <recommendedName>
        <fullName evidence="10">Kinesin motor domain-containing protein</fullName>
    </recommendedName>
</protein>
<dbReference type="PANTHER" id="PTHR47968:SF75">
    <property type="entry name" value="CENTROMERE-ASSOCIATED PROTEIN E"/>
    <property type="match status" value="1"/>
</dbReference>
<feature type="compositionally biased region" description="Basic and acidic residues" evidence="9">
    <location>
        <begin position="2725"/>
        <end position="2740"/>
    </location>
</feature>
<feature type="coiled-coil region" evidence="8">
    <location>
        <begin position="1866"/>
        <end position="1935"/>
    </location>
</feature>
<dbReference type="PANTHER" id="PTHR47968">
    <property type="entry name" value="CENTROMERE PROTEIN E"/>
    <property type="match status" value="1"/>
</dbReference>
<evidence type="ECO:0000256" key="3">
    <source>
        <dbReference type="ARBA" id="ARBA00022840"/>
    </source>
</evidence>
<dbReference type="Gene3D" id="1.10.287.1490">
    <property type="match status" value="1"/>
</dbReference>
<feature type="coiled-coil region" evidence="8">
    <location>
        <begin position="552"/>
        <end position="621"/>
    </location>
</feature>
<feature type="coiled-coil region" evidence="8">
    <location>
        <begin position="873"/>
        <end position="942"/>
    </location>
</feature>
<feature type="coiled-coil region" evidence="8">
    <location>
        <begin position="1348"/>
        <end position="1375"/>
    </location>
</feature>
<dbReference type="InterPro" id="IPR027640">
    <property type="entry name" value="Kinesin-like_fam"/>
</dbReference>
<keyword evidence="4 8" id="KW-0175">Coiled coil</keyword>
<reference evidence="11 12" key="1">
    <citation type="submission" date="2024-06" db="EMBL/GenBank/DDBJ databases">
        <title>A chromosome-level genome assembly of beet webworm, Loxostege sticticalis.</title>
        <authorList>
            <person name="Zhang Y."/>
        </authorList>
    </citation>
    <scope>NUCLEOTIDE SEQUENCE [LARGE SCALE GENOMIC DNA]</scope>
    <source>
        <strain evidence="11">AQ028</strain>
        <tissue evidence="11">Male pupae</tissue>
    </source>
</reference>
<keyword evidence="6" id="KW-0206">Cytoskeleton</keyword>
<evidence type="ECO:0000256" key="8">
    <source>
        <dbReference type="SAM" id="Coils"/>
    </source>
</evidence>
<feature type="region of interest" description="Disordered" evidence="9">
    <location>
        <begin position="2651"/>
        <end position="2675"/>
    </location>
</feature>
<name>A0ABD0T7S8_LOXSC</name>
<evidence type="ECO:0000313" key="12">
    <source>
        <dbReference type="Proteomes" id="UP001549921"/>
    </source>
</evidence>
<feature type="coiled-coil region" evidence="8">
    <location>
        <begin position="2531"/>
        <end position="2565"/>
    </location>
</feature>
<dbReference type="EMBL" id="JBEDNZ010000008">
    <property type="protein sequence ID" value="KAL0839349.1"/>
    <property type="molecule type" value="Genomic_DNA"/>
</dbReference>
<dbReference type="Gene3D" id="3.40.850.10">
    <property type="entry name" value="Kinesin motor domain"/>
    <property type="match status" value="1"/>
</dbReference>
<comment type="similarity">
    <text evidence="7">Belongs to the TRAFAC class myosin-kinesin ATPase superfamily. Kinesin family.</text>
</comment>
<evidence type="ECO:0000256" key="7">
    <source>
        <dbReference type="PROSITE-ProRule" id="PRU00283"/>
    </source>
</evidence>
<feature type="coiled-coil region" evidence="8">
    <location>
        <begin position="2907"/>
        <end position="3012"/>
    </location>
</feature>